<dbReference type="Gene3D" id="1.20.970.10">
    <property type="entry name" value="Transferase, Pyrimidine Nucleoside Phosphorylase, Chain C"/>
    <property type="match status" value="1"/>
</dbReference>
<dbReference type="PANTHER" id="PTHR43285:SF2">
    <property type="entry name" value="ANTHRANILATE PHOSPHORIBOSYLTRANSFERASE"/>
    <property type="match status" value="1"/>
</dbReference>
<organism evidence="8 9">
    <name type="scientific">Desmospora profundinema</name>
    <dbReference type="NCBI Taxonomy" id="1571184"/>
    <lineage>
        <taxon>Bacteria</taxon>
        <taxon>Bacillati</taxon>
        <taxon>Bacillota</taxon>
        <taxon>Bacilli</taxon>
        <taxon>Bacillales</taxon>
        <taxon>Thermoactinomycetaceae</taxon>
        <taxon>Desmospora</taxon>
    </lineage>
</organism>
<name>A0ABU1IIX0_9BACL</name>
<feature type="binding site" evidence="5">
    <location>
        <begin position="92"/>
        <end position="95"/>
    </location>
    <ligand>
        <name>5-phospho-alpha-D-ribose 1-diphosphate</name>
        <dbReference type="ChEBI" id="CHEBI:58017"/>
    </ligand>
</feature>
<dbReference type="Gene3D" id="3.40.1030.10">
    <property type="entry name" value="Nucleoside phosphorylase/phosphoribosyltransferase catalytic domain"/>
    <property type="match status" value="1"/>
</dbReference>
<feature type="binding site" evidence="5">
    <location>
        <position position="228"/>
    </location>
    <ligand>
        <name>Mg(2+)</name>
        <dbReference type="ChEBI" id="CHEBI:18420"/>
        <label>2</label>
    </ligand>
</feature>
<keyword evidence="2 5" id="KW-0808">Transferase</keyword>
<keyword evidence="1 5" id="KW-0328">Glycosyltransferase</keyword>
<dbReference type="InterPro" id="IPR005940">
    <property type="entry name" value="Anthranilate_Pribosyl_Tfrase"/>
</dbReference>
<dbReference type="InterPro" id="IPR036320">
    <property type="entry name" value="Glycosyl_Trfase_fam3_N_dom_sf"/>
</dbReference>
<feature type="domain" description="Glycosyl transferase family 3 N-terminal" evidence="7">
    <location>
        <begin position="6"/>
        <end position="67"/>
    </location>
</feature>
<evidence type="ECO:0000313" key="8">
    <source>
        <dbReference type="EMBL" id="MDR6224497.1"/>
    </source>
</evidence>
<dbReference type="Pfam" id="PF00591">
    <property type="entry name" value="Glycos_transf_3"/>
    <property type="match status" value="1"/>
</dbReference>
<feature type="binding site" evidence="5">
    <location>
        <begin position="110"/>
        <end position="118"/>
    </location>
    <ligand>
        <name>5-phospho-alpha-D-ribose 1-diphosphate</name>
        <dbReference type="ChEBI" id="CHEBI:58017"/>
    </ligand>
</feature>
<feature type="domain" description="Glycosyl transferase family 3" evidence="6">
    <location>
        <begin position="76"/>
        <end position="325"/>
    </location>
</feature>
<dbReference type="PANTHER" id="PTHR43285">
    <property type="entry name" value="ANTHRANILATE PHOSPHORIBOSYLTRANSFERASE"/>
    <property type="match status" value="1"/>
</dbReference>
<evidence type="ECO:0000256" key="3">
    <source>
        <dbReference type="ARBA" id="ARBA00022822"/>
    </source>
</evidence>
<evidence type="ECO:0000259" key="7">
    <source>
        <dbReference type="Pfam" id="PF02885"/>
    </source>
</evidence>
<comment type="subunit">
    <text evidence="5">Homodimer.</text>
</comment>
<comment type="caution">
    <text evidence="5">Lacks conserved residue(s) required for the propagation of feature annotation.</text>
</comment>
<feature type="binding site" evidence="5">
    <location>
        <begin position="85"/>
        <end position="86"/>
    </location>
    <ligand>
        <name>5-phospho-alpha-D-ribose 1-diphosphate</name>
        <dbReference type="ChEBI" id="CHEBI:58017"/>
    </ligand>
</feature>
<evidence type="ECO:0000259" key="6">
    <source>
        <dbReference type="Pfam" id="PF00591"/>
    </source>
</evidence>
<dbReference type="EC" id="2.4.2.18" evidence="5"/>
<keyword evidence="9" id="KW-1185">Reference proteome</keyword>
<dbReference type="NCBIfam" id="TIGR01245">
    <property type="entry name" value="trpD"/>
    <property type="match status" value="1"/>
</dbReference>
<keyword evidence="5" id="KW-0479">Metal-binding</keyword>
<dbReference type="HAMAP" id="MF_00211">
    <property type="entry name" value="TrpD"/>
    <property type="match status" value="1"/>
</dbReference>
<dbReference type="Pfam" id="PF02885">
    <property type="entry name" value="Glycos_trans_3N"/>
    <property type="match status" value="1"/>
</dbReference>
<dbReference type="RefSeq" id="WP_309861879.1">
    <property type="nucleotide sequence ID" value="NZ_JAVDQG010000001.1"/>
</dbReference>
<dbReference type="InterPro" id="IPR000312">
    <property type="entry name" value="Glycosyl_Trfase_fam3"/>
</dbReference>
<evidence type="ECO:0000256" key="4">
    <source>
        <dbReference type="ARBA" id="ARBA00023141"/>
    </source>
</evidence>
<keyword evidence="4 5" id="KW-0057">Aromatic amino acid biosynthesis</keyword>
<dbReference type="GO" id="GO:0016757">
    <property type="term" value="F:glycosyltransferase activity"/>
    <property type="evidence" value="ECO:0007669"/>
    <property type="project" value="UniProtKB-KW"/>
</dbReference>
<keyword evidence="5" id="KW-0460">Magnesium</keyword>
<comment type="catalytic activity">
    <reaction evidence="5">
        <text>N-(5-phospho-beta-D-ribosyl)anthranilate + diphosphate = 5-phospho-alpha-D-ribose 1-diphosphate + anthranilate</text>
        <dbReference type="Rhea" id="RHEA:11768"/>
        <dbReference type="ChEBI" id="CHEBI:16567"/>
        <dbReference type="ChEBI" id="CHEBI:18277"/>
        <dbReference type="ChEBI" id="CHEBI:33019"/>
        <dbReference type="ChEBI" id="CHEBI:58017"/>
        <dbReference type="EC" id="2.4.2.18"/>
    </reaction>
</comment>
<gene>
    <name evidence="5" type="primary">trpD</name>
    <name evidence="8" type="ORF">JOE21_000485</name>
</gene>
<evidence type="ECO:0000313" key="9">
    <source>
        <dbReference type="Proteomes" id="UP001185012"/>
    </source>
</evidence>
<comment type="function">
    <text evidence="5">Catalyzes the transfer of the phosphoribosyl group of 5-phosphorylribose-1-pyrophosphate (PRPP) to anthranilate to yield N-(5'-phosphoribosyl)-anthranilate (PRA).</text>
</comment>
<feature type="binding site" evidence="5">
    <location>
        <position position="227"/>
    </location>
    <ligand>
        <name>Mg(2+)</name>
        <dbReference type="ChEBI" id="CHEBI:18420"/>
        <label>2</label>
    </ligand>
</feature>
<sequence length="340" mass="35023">MSLFKQSLAKIIDGENLERGEAEALMGAMMEGEVPPSQIAAALTGLRVKGETVDELTGLASAMRDKAARLPQSASHAVDTCGTGGDGGKTFNISTAAAIVAAAAGVPVAKHGNRAVSSRSGSADVLEALGVPTQLSPEDAVKALDKQGICFLFAPLFHQAMKHVMPVRRELGFRTCFNLLGPLSNPAGVKRQLVGVYDPALTEPVAEVLTRLGAERVLVVAGLEGIDEISVSGETRISESREGRIRTFQLTPEELGLTRHPLAALAGGDAVVNASIIRGVLRGEPGAPRDVVTANAGAVLYLAGHAASLQEGVEAAAAVIDQGGAEAKLAEMKGAFSHVS</sequence>
<dbReference type="InterPro" id="IPR017459">
    <property type="entry name" value="Glycosyl_Trfase_fam3_N_dom"/>
</dbReference>
<dbReference type="EMBL" id="JAVDQG010000001">
    <property type="protein sequence ID" value="MDR6224497.1"/>
    <property type="molecule type" value="Genomic_DNA"/>
</dbReference>
<reference evidence="8 9" key="1">
    <citation type="submission" date="2023-07" db="EMBL/GenBank/DDBJ databases">
        <title>Genomic Encyclopedia of Type Strains, Phase IV (KMG-IV): sequencing the most valuable type-strain genomes for metagenomic binning, comparative biology and taxonomic classification.</title>
        <authorList>
            <person name="Goeker M."/>
        </authorList>
    </citation>
    <scope>NUCLEOTIDE SEQUENCE [LARGE SCALE GENOMIC DNA]</scope>
    <source>
        <strain evidence="8 9">DSM 45903</strain>
    </source>
</reference>
<keyword evidence="5" id="KW-0028">Amino-acid biosynthesis</keyword>
<feature type="binding site" evidence="5">
    <location>
        <position position="122"/>
    </location>
    <ligand>
        <name>5-phospho-alpha-D-ribose 1-diphosphate</name>
        <dbReference type="ChEBI" id="CHEBI:58017"/>
    </ligand>
</feature>
<comment type="pathway">
    <text evidence="5">Amino-acid biosynthesis; L-tryptophan biosynthesis; L-tryptophan from chorismate: step 2/5.</text>
</comment>
<feature type="binding site" evidence="5">
    <location>
        <position position="94"/>
    </location>
    <ligand>
        <name>Mg(2+)</name>
        <dbReference type="ChEBI" id="CHEBI:18420"/>
        <label>1</label>
    </ligand>
</feature>
<feature type="binding site" evidence="5">
    <location>
        <position position="228"/>
    </location>
    <ligand>
        <name>Mg(2+)</name>
        <dbReference type="ChEBI" id="CHEBI:18420"/>
        <label>1</label>
    </ligand>
</feature>
<evidence type="ECO:0000256" key="1">
    <source>
        <dbReference type="ARBA" id="ARBA00022676"/>
    </source>
</evidence>
<feature type="binding site" evidence="5">
    <location>
        <position position="82"/>
    </location>
    <ligand>
        <name>5-phospho-alpha-D-ribose 1-diphosphate</name>
        <dbReference type="ChEBI" id="CHEBI:58017"/>
    </ligand>
</feature>
<feature type="binding site" evidence="5">
    <location>
        <position position="82"/>
    </location>
    <ligand>
        <name>anthranilate</name>
        <dbReference type="ChEBI" id="CHEBI:16567"/>
        <label>1</label>
    </ligand>
</feature>
<accession>A0ABU1IIX0</accession>
<dbReference type="SUPFAM" id="SSF52418">
    <property type="entry name" value="Nucleoside phosphorylase/phosphoribosyltransferase catalytic domain"/>
    <property type="match status" value="1"/>
</dbReference>
<feature type="binding site" evidence="5">
    <location>
        <position position="90"/>
    </location>
    <ligand>
        <name>5-phospho-alpha-D-ribose 1-diphosphate</name>
        <dbReference type="ChEBI" id="CHEBI:58017"/>
    </ligand>
</feature>
<protein>
    <recommendedName>
        <fullName evidence="5">Anthranilate phosphoribosyltransferase</fullName>
        <ecNumber evidence="5">2.4.2.18</ecNumber>
    </recommendedName>
</protein>
<proteinExistence type="inferred from homology"/>
<comment type="cofactor">
    <cofactor evidence="5">
        <name>Mg(2+)</name>
        <dbReference type="ChEBI" id="CHEBI:18420"/>
    </cofactor>
    <text evidence="5">Binds 2 magnesium ions per monomer.</text>
</comment>
<feature type="binding site" evidence="5">
    <location>
        <position position="113"/>
    </location>
    <ligand>
        <name>anthranilate</name>
        <dbReference type="ChEBI" id="CHEBI:16567"/>
        <label>1</label>
    </ligand>
</feature>
<evidence type="ECO:0000256" key="2">
    <source>
        <dbReference type="ARBA" id="ARBA00022679"/>
    </source>
</evidence>
<dbReference type="SUPFAM" id="SSF47648">
    <property type="entry name" value="Nucleoside phosphorylase/phosphoribosyltransferase N-terminal domain"/>
    <property type="match status" value="1"/>
</dbReference>
<dbReference type="InterPro" id="IPR035902">
    <property type="entry name" value="Nuc_phospho_transferase"/>
</dbReference>
<keyword evidence="3 5" id="KW-0822">Tryptophan biosynthesis</keyword>
<comment type="similarity">
    <text evidence="5">Belongs to the anthranilate phosphoribosyltransferase family.</text>
</comment>
<dbReference type="Proteomes" id="UP001185012">
    <property type="component" value="Unassembled WGS sequence"/>
</dbReference>
<evidence type="ECO:0000256" key="5">
    <source>
        <dbReference type="HAMAP-Rule" id="MF_00211"/>
    </source>
</evidence>
<feature type="binding site" evidence="5">
    <location>
        <position position="168"/>
    </location>
    <ligand>
        <name>anthranilate</name>
        <dbReference type="ChEBI" id="CHEBI:16567"/>
        <label>2</label>
    </ligand>
</feature>
<comment type="caution">
    <text evidence="8">The sequence shown here is derived from an EMBL/GenBank/DDBJ whole genome shotgun (WGS) entry which is preliminary data.</text>
</comment>